<feature type="domain" description="HTTM-like" evidence="7">
    <location>
        <begin position="66"/>
        <end position="362"/>
    </location>
</feature>
<evidence type="ECO:0000256" key="1">
    <source>
        <dbReference type="ARBA" id="ARBA00004127"/>
    </source>
</evidence>
<feature type="transmembrane region" description="Helical" evidence="6">
    <location>
        <begin position="70"/>
        <end position="90"/>
    </location>
</feature>
<dbReference type="InterPro" id="IPR011020">
    <property type="entry name" value="HTTM-like"/>
</dbReference>
<keyword evidence="3 6" id="KW-1133">Transmembrane helix</keyword>
<keyword evidence="4 6" id="KW-0472">Membrane</keyword>
<comment type="subcellular location">
    <subcellularLocation>
        <location evidence="1">Endomembrane system</location>
        <topology evidence="1">Multi-pass membrane protein</topology>
    </subcellularLocation>
</comment>
<dbReference type="SMART" id="SM00752">
    <property type="entry name" value="HTTM"/>
    <property type="match status" value="1"/>
</dbReference>
<evidence type="ECO:0000313" key="9">
    <source>
        <dbReference type="Proteomes" id="UP000268291"/>
    </source>
</evidence>
<dbReference type="Proteomes" id="UP000268291">
    <property type="component" value="Unassembled WGS sequence"/>
</dbReference>
<feature type="transmembrane region" description="Helical" evidence="6">
    <location>
        <begin position="134"/>
        <end position="152"/>
    </location>
</feature>
<comment type="caution">
    <text evidence="8">The sequence shown here is derived from an EMBL/GenBank/DDBJ whole genome shotgun (WGS) entry which is preliminary data.</text>
</comment>
<dbReference type="EMBL" id="RZGY01000008">
    <property type="protein sequence ID" value="RUQ81662.1"/>
    <property type="molecule type" value="Genomic_DNA"/>
</dbReference>
<evidence type="ECO:0000256" key="3">
    <source>
        <dbReference type="ARBA" id="ARBA00022989"/>
    </source>
</evidence>
<feature type="region of interest" description="Disordered" evidence="5">
    <location>
        <begin position="377"/>
        <end position="421"/>
    </location>
</feature>
<name>A0ABY0C3A5_9MICO</name>
<reference evidence="8 9" key="1">
    <citation type="submission" date="2018-12" db="EMBL/GenBank/DDBJ databases">
        <authorList>
            <person name="hu s."/>
            <person name="Xu Y."/>
            <person name="Xu B."/>
            <person name="Li F."/>
        </authorList>
    </citation>
    <scope>NUCLEOTIDE SEQUENCE [LARGE SCALE GENOMIC DNA]</scope>
    <source>
        <strain evidence="8 9">KSW2-17</strain>
    </source>
</reference>
<dbReference type="PANTHER" id="PTHR39535:SF2">
    <property type="entry name" value="HTTM DOMAIN-CONTAINING PROTEIN"/>
    <property type="match status" value="1"/>
</dbReference>
<evidence type="ECO:0000259" key="7">
    <source>
        <dbReference type="SMART" id="SM00752"/>
    </source>
</evidence>
<feature type="transmembrane region" description="Helical" evidence="6">
    <location>
        <begin position="297"/>
        <end position="318"/>
    </location>
</feature>
<organism evidence="8 9">
    <name type="scientific">Labedella gwakjiensis</name>
    <dbReference type="NCBI Taxonomy" id="390269"/>
    <lineage>
        <taxon>Bacteria</taxon>
        <taxon>Bacillati</taxon>
        <taxon>Actinomycetota</taxon>
        <taxon>Actinomycetes</taxon>
        <taxon>Micrococcales</taxon>
        <taxon>Microbacteriaceae</taxon>
        <taxon>Labedella</taxon>
    </lineage>
</organism>
<feature type="transmembrane region" description="Helical" evidence="6">
    <location>
        <begin position="325"/>
        <end position="346"/>
    </location>
</feature>
<accession>A0ABY0C3A5</accession>
<dbReference type="PANTHER" id="PTHR39535">
    <property type="entry name" value="SPORULATION-DELAYING PROTEIN SDPB"/>
    <property type="match status" value="1"/>
</dbReference>
<sequence>MSSDPSWPTRQETTMSKRTTKRPVSARGQGLRPITGRLKAALRGAWIAAWQGLGRALLAGESWLTSSKKALYGLSVFRILGGVAALGLLVSNYSTRLYTFGSGSAWNVENIQPTSRFSTMPVFSIMRMIAYDDLLFTAVYVAMIVLSILLILGYRTRLVLPVFWVLWVGLIELAPAVGDQSDNLSRILLLLIFFTDASSRWSLDARRRRRRQTRPGGGAIVRLWRGQPVMPSWFSNTVHNLALVLIVFQTICTYMAGGLFKAAGESWQHGTAIWGPLNVDVFNPFPVLSGIATASPILIAVASVMTVLAQVAFPFLLLNRWTRIAALLVMFSFHLAIGVLMGLPWFSMWMFAADAVLIRDLTYGRLGRWTREIVRPSGTRRRDEEAAATSDPDPERASDLEQAPEPVSARDTSRVAPWATT</sequence>
<keyword evidence="9" id="KW-1185">Reference proteome</keyword>
<feature type="transmembrane region" description="Helical" evidence="6">
    <location>
        <begin position="159"/>
        <end position="178"/>
    </location>
</feature>
<gene>
    <name evidence="8" type="ORF">ELQ93_18090</name>
</gene>
<feature type="compositionally biased region" description="Polar residues" evidence="5">
    <location>
        <begin position="1"/>
        <end position="17"/>
    </location>
</feature>
<protein>
    <submittedName>
        <fullName evidence="8">HTTM domain-containing protein</fullName>
    </submittedName>
</protein>
<dbReference type="InterPro" id="IPR052964">
    <property type="entry name" value="Sporulation_signal_mat"/>
</dbReference>
<feature type="transmembrane region" description="Helical" evidence="6">
    <location>
        <begin position="240"/>
        <end position="260"/>
    </location>
</feature>
<evidence type="ECO:0000256" key="4">
    <source>
        <dbReference type="ARBA" id="ARBA00023136"/>
    </source>
</evidence>
<evidence type="ECO:0000313" key="8">
    <source>
        <dbReference type="EMBL" id="RUQ81662.1"/>
    </source>
</evidence>
<feature type="transmembrane region" description="Helical" evidence="6">
    <location>
        <begin position="184"/>
        <end position="203"/>
    </location>
</feature>
<proteinExistence type="predicted"/>
<evidence type="ECO:0000256" key="2">
    <source>
        <dbReference type="ARBA" id="ARBA00022692"/>
    </source>
</evidence>
<keyword evidence="2 6" id="KW-0812">Transmembrane</keyword>
<feature type="region of interest" description="Disordered" evidence="5">
    <location>
        <begin position="1"/>
        <end position="29"/>
    </location>
</feature>
<evidence type="ECO:0000256" key="6">
    <source>
        <dbReference type="SAM" id="Phobius"/>
    </source>
</evidence>
<evidence type="ECO:0000256" key="5">
    <source>
        <dbReference type="SAM" id="MobiDB-lite"/>
    </source>
</evidence>